<dbReference type="Proteomes" id="UP000176751">
    <property type="component" value="Unassembled WGS sequence"/>
</dbReference>
<organism evidence="2 3">
    <name type="scientific">Candidatus Curtissbacteria bacterium RIFOXYA1_FULL_41_14</name>
    <dbReference type="NCBI Taxonomy" id="1797737"/>
    <lineage>
        <taxon>Bacteria</taxon>
        <taxon>Candidatus Curtissiibacteriota</taxon>
    </lineage>
</organism>
<sequence>MPTIRKILIVLAVILIFQFSIFNFQFSIAITPLDQAQEDYTFQFTKYREEQSKYITARSSYLTFNTAVSKSEAFLATKDYLGQIDNLYTSYILLVNEHANSLNWTNSTLPKDLVSKIAGEQTSYLKDHQEKVSQSTTLEELPVLAAELKKYVDTNLAEKINKTLAILEIVETESALSDFNELTAILDQAMTSKNQPGASQSFYANWTSEISDIRTKAEAFKDQAKAQLAKTEEETASERELSSISYSAQQAKKELQRSKPLFEEVIKSL</sequence>
<dbReference type="AlphaFoldDB" id="A0A1F5HG87"/>
<name>A0A1F5HG87_9BACT</name>
<evidence type="ECO:0000256" key="1">
    <source>
        <dbReference type="SAM" id="Coils"/>
    </source>
</evidence>
<proteinExistence type="predicted"/>
<keyword evidence="1" id="KW-0175">Coiled coil</keyword>
<dbReference type="STRING" id="1797737.A2196_05130"/>
<protein>
    <submittedName>
        <fullName evidence="2">Uncharacterized protein</fullName>
    </submittedName>
</protein>
<comment type="caution">
    <text evidence="2">The sequence shown here is derived from an EMBL/GenBank/DDBJ whole genome shotgun (WGS) entry which is preliminary data.</text>
</comment>
<accession>A0A1F5HG87</accession>
<dbReference type="EMBL" id="MFCA01000002">
    <property type="protein sequence ID" value="OGE03157.1"/>
    <property type="molecule type" value="Genomic_DNA"/>
</dbReference>
<evidence type="ECO:0000313" key="3">
    <source>
        <dbReference type="Proteomes" id="UP000176751"/>
    </source>
</evidence>
<reference evidence="2 3" key="1">
    <citation type="journal article" date="2016" name="Nat. Commun.">
        <title>Thousands of microbial genomes shed light on interconnected biogeochemical processes in an aquifer system.</title>
        <authorList>
            <person name="Anantharaman K."/>
            <person name="Brown C.T."/>
            <person name="Hug L.A."/>
            <person name="Sharon I."/>
            <person name="Castelle C.J."/>
            <person name="Probst A.J."/>
            <person name="Thomas B.C."/>
            <person name="Singh A."/>
            <person name="Wilkins M.J."/>
            <person name="Karaoz U."/>
            <person name="Brodie E.L."/>
            <person name="Williams K.H."/>
            <person name="Hubbard S.S."/>
            <person name="Banfield J.F."/>
        </authorList>
    </citation>
    <scope>NUCLEOTIDE SEQUENCE [LARGE SCALE GENOMIC DNA]</scope>
</reference>
<feature type="coiled-coil region" evidence="1">
    <location>
        <begin position="214"/>
        <end position="241"/>
    </location>
</feature>
<gene>
    <name evidence="2" type="ORF">A2196_05130</name>
</gene>
<evidence type="ECO:0000313" key="2">
    <source>
        <dbReference type="EMBL" id="OGE03157.1"/>
    </source>
</evidence>